<feature type="compositionally biased region" description="Basic and acidic residues" evidence="6">
    <location>
        <begin position="209"/>
        <end position="230"/>
    </location>
</feature>
<comment type="catalytic activity">
    <reaction evidence="1">
        <text>S-ubiquitinyl-[E2 ubiquitin-conjugating enzyme]-L-cysteine + [acceptor protein]-L-lysine = [E2 ubiquitin-conjugating enzyme]-L-cysteine + N(6)-ubiquitinyl-[acceptor protein]-L-lysine.</text>
        <dbReference type="EC" id="2.3.2.26"/>
    </reaction>
</comment>
<feature type="region of interest" description="Disordered" evidence="6">
    <location>
        <begin position="1132"/>
        <end position="1164"/>
    </location>
</feature>
<dbReference type="VEuPathDB" id="FungiDB:PADG_03630"/>
<feature type="compositionally biased region" description="Basic and acidic residues" evidence="6">
    <location>
        <begin position="341"/>
        <end position="362"/>
    </location>
</feature>
<feature type="compositionally biased region" description="Basic residues" evidence="6">
    <location>
        <begin position="387"/>
        <end position="396"/>
    </location>
</feature>
<dbReference type="SMART" id="SM00119">
    <property type="entry name" value="HECTc"/>
    <property type="match status" value="1"/>
</dbReference>
<dbReference type="Pfam" id="PF00632">
    <property type="entry name" value="HECT"/>
    <property type="match status" value="2"/>
</dbReference>
<organism evidence="8 9">
    <name type="scientific">Paracoccidioides brasiliensis</name>
    <dbReference type="NCBI Taxonomy" id="121759"/>
    <lineage>
        <taxon>Eukaryota</taxon>
        <taxon>Fungi</taxon>
        <taxon>Dikarya</taxon>
        <taxon>Ascomycota</taxon>
        <taxon>Pezizomycotina</taxon>
        <taxon>Eurotiomycetes</taxon>
        <taxon>Eurotiomycetidae</taxon>
        <taxon>Onygenales</taxon>
        <taxon>Ajellomycetaceae</taxon>
        <taxon>Paracoccidioides</taxon>
    </lineage>
</organism>
<dbReference type="GO" id="GO:0000209">
    <property type="term" value="P:protein polyubiquitination"/>
    <property type="evidence" value="ECO:0007669"/>
    <property type="project" value="InterPro"/>
</dbReference>
<gene>
    <name evidence="8" type="ORF">ACO22_00195</name>
</gene>
<dbReference type="Gene3D" id="3.30.2410.10">
    <property type="entry name" value="Hect, E3 ligase catalytic domain"/>
    <property type="match status" value="1"/>
</dbReference>
<evidence type="ECO:0000256" key="2">
    <source>
        <dbReference type="ARBA" id="ARBA00012485"/>
    </source>
</evidence>
<dbReference type="VEuPathDB" id="FungiDB:PABG_01770"/>
<feature type="active site" description="Glycyl thioester intermediate" evidence="5">
    <location>
        <position position="1334"/>
    </location>
</feature>
<evidence type="ECO:0000256" key="5">
    <source>
        <dbReference type="PROSITE-ProRule" id="PRU00104"/>
    </source>
</evidence>
<keyword evidence="4 5" id="KW-0833">Ubl conjugation pathway</keyword>
<dbReference type="PROSITE" id="PS50237">
    <property type="entry name" value="HECT"/>
    <property type="match status" value="1"/>
</dbReference>
<dbReference type="Pfam" id="PF16558">
    <property type="entry name" value="AZUL"/>
    <property type="match status" value="1"/>
</dbReference>
<evidence type="ECO:0000256" key="4">
    <source>
        <dbReference type="ARBA" id="ARBA00022786"/>
    </source>
</evidence>
<feature type="compositionally biased region" description="Polar residues" evidence="6">
    <location>
        <begin position="1135"/>
        <end position="1147"/>
    </location>
</feature>
<feature type="region of interest" description="Disordered" evidence="6">
    <location>
        <begin position="122"/>
        <end position="232"/>
    </location>
</feature>
<dbReference type="InterPro" id="IPR042556">
    <property type="entry name" value="AZUL_sf"/>
</dbReference>
<dbReference type="PANTHER" id="PTHR45700">
    <property type="entry name" value="UBIQUITIN-PROTEIN LIGASE E3C"/>
    <property type="match status" value="1"/>
</dbReference>
<keyword evidence="3" id="KW-0808">Transferase</keyword>
<dbReference type="InterPro" id="IPR035983">
    <property type="entry name" value="Hect_E3_ubiquitin_ligase"/>
</dbReference>
<evidence type="ECO:0000256" key="6">
    <source>
        <dbReference type="SAM" id="MobiDB-lite"/>
    </source>
</evidence>
<dbReference type="InterPro" id="IPR032353">
    <property type="entry name" value="AZUL"/>
</dbReference>
<dbReference type="Proteomes" id="UP000242814">
    <property type="component" value="Unassembled WGS sequence"/>
</dbReference>
<feature type="region of interest" description="Disordered" evidence="6">
    <location>
        <begin position="252"/>
        <end position="470"/>
    </location>
</feature>
<protein>
    <recommendedName>
        <fullName evidence="2">HECT-type E3 ubiquitin transferase</fullName>
        <ecNumber evidence="2">2.3.2.26</ecNumber>
    </recommendedName>
</protein>
<name>A0A1D2JQ45_PARBR</name>
<dbReference type="Gene3D" id="6.10.130.10">
    <property type="entry name" value="Ubiquitin-protein ligase E3A, N-terminal zinc-binding domain (AZUL)"/>
    <property type="match status" value="1"/>
</dbReference>
<dbReference type="SUPFAM" id="SSF56204">
    <property type="entry name" value="Hect, E3 ligase catalytic domain"/>
    <property type="match status" value="1"/>
</dbReference>
<accession>A0A1D2JQ45</accession>
<evidence type="ECO:0000259" key="7">
    <source>
        <dbReference type="PROSITE" id="PS50237"/>
    </source>
</evidence>
<dbReference type="Gene3D" id="3.90.1750.10">
    <property type="entry name" value="Hect, E3 ligase catalytic domains"/>
    <property type="match status" value="2"/>
</dbReference>
<feature type="compositionally biased region" description="Polar residues" evidence="6">
    <location>
        <begin position="447"/>
        <end position="470"/>
    </location>
</feature>
<feature type="compositionally biased region" description="Polar residues" evidence="6">
    <location>
        <begin position="297"/>
        <end position="322"/>
    </location>
</feature>
<dbReference type="EC" id="2.3.2.26" evidence="2"/>
<evidence type="ECO:0000313" key="9">
    <source>
        <dbReference type="Proteomes" id="UP000242814"/>
    </source>
</evidence>
<dbReference type="FunFam" id="3.30.2410.10:FF:000003">
    <property type="entry name" value="probable E3 ubiquitin-protein ligase HERC4 isoform X1"/>
    <property type="match status" value="1"/>
</dbReference>
<dbReference type="PANTHER" id="PTHR45700:SF8">
    <property type="entry name" value="HECT-TYPE E3 UBIQUITIN TRANSFERASE"/>
    <property type="match status" value="1"/>
</dbReference>
<dbReference type="OMA" id="PEDFHTP"/>
<dbReference type="Gene3D" id="3.30.2160.10">
    <property type="entry name" value="Hect, E3 ligase catalytic domain"/>
    <property type="match status" value="2"/>
</dbReference>
<comment type="caution">
    <text evidence="8">The sequence shown here is derived from an EMBL/GenBank/DDBJ whole genome shotgun (WGS) entry which is preliminary data.</text>
</comment>
<evidence type="ECO:0000256" key="3">
    <source>
        <dbReference type="ARBA" id="ARBA00022679"/>
    </source>
</evidence>
<feature type="compositionally biased region" description="Polar residues" evidence="6">
    <location>
        <begin position="152"/>
        <end position="166"/>
    </location>
</feature>
<dbReference type="EMBL" id="LZYO01000003">
    <property type="protein sequence ID" value="ODH45317.1"/>
    <property type="molecule type" value="Genomic_DNA"/>
</dbReference>
<dbReference type="GO" id="GO:0061630">
    <property type="term" value="F:ubiquitin protein ligase activity"/>
    <property type="evidence" value="ECO:0007669"/>
    <property type="project" value="UniProtKB-EC"/>
</dbReference>
<evidence type="ECO:0000313" key="8">
    <source>
        <dbReference type="EMBL" id="ODH45317.1"/>
    </source>
</evidence>
<sequence length="1366" mass="154786">MTRLRAGSGSPPDSGRPTVGDRGLYHPSKLPSGAPEVLIKNTIAVTDPARVLAWNKDQRQRDFNLLVKKYKNQLLYGCQDPFCTTPTCFSYRRRVTDAPLRRFTELSARTVACYLASQDNPERGLCRNTPAPSPGFPSAEGSRQQRRRSHELSQQNVKFASQSQSHNELEDNSGEGKPASDMVNAENQTQELDESRNVNDGKTCNSAEVNEKPGSKPAEDRDRPRLKDPKSFTQNLFDTLSLRMVEWLPLRKSPEGFDTTPSGPDDGGGTSTSKTPETEAPARDHEHPTNARRTSRQKQIISQANVKSRPHNISSSNLNPQPTAVEVKIPGQPVKRLSLGEMEHRKQPSRTYTEDKIRSERKPARKISSQHTPSSGISRNQHSPPPLKHRPQKNRRANGDLNKSYRPDQNHHSCVSWDGSRGPRKSNHTESDNNRVSIDYSVEQPRPLSQTSETPASKNTNSDNQLNSQQIQTLSHFSSEIVTELEALMFENDEDKEKWREEMADLKSCGYSEPRDWQYATPRQREVFPFVAQSVFYVLSNPHQLLQSFRKDPSHPGKVNGSGNTGLLDVGMLENSFRTLYRICPWETTLHSLWMSLEKLFVPPRDFSFPRPQMLPVRWSSSSGPISKRGFPSPTNNNSQDYISDADAAYISVIALFALASSIPPTDPKTWEAVRQVRASGTVLPDAEMRKHSPSTRRSLVAIAEIFEHDLALRLVNRLARVVSARLAFYEISKSRAFSIQDCERQEKQNFVELILQTFEDCSKGSNQWSHTISSSLISDRPTNAHMVAVEWLRSLLLKEWDGKPEMAKSGAASGSLQLLAHMYKERSRLGLQPEDFSTFFLSERLDPTEMPVEWLGILPNNRTVHILSYPFLFPPSALVIYFRAINYAAMSKSYEAAMTTSRHVTQPAFSGIIPIDDDVNLLSRLKTSISTYLVLVVRRDNVLTDALNQLWRRERRELMRPLKVQMGMDEGEEGIDHGGVQQEFFRVALGEALDPSYGLFTMDIRTRISWFQPLSMEPLYKFELLGLLMSLAIYNGLTLPVNFPIALYRKLLGLRVKTLDDIRVGWSELAKGLEELLSWDDCDVGDIFMRTYEFSFEAFGNFVNVDMAKVNRNEPWPAPERLAWEKRKPGLYNRRSSSGKSGPLSQRDNDVSMLRDTTDEGPSYRRDGVISGILKGSSSKINRAAPPSPPQEAALVTNANRERFVKDYIFWLTDKSIRPQYEAFARGFYTCLDRTALSLFTPEALKLVVEGIQEINIRELEYHTRYEGGFEPDHRVIRDFWDIVYRYSSMRKRQLLEFVTASDRVPVNGISSIMFVIQKNGTGDNRLPTSLTCFGRLLLPEYSSRDVLEEKLSKALENARGFGVA</sequence>
<evidence type="ECO:0000256" key="1">
    <source>
        <dbReference type="ARBA" id="ARBA00000885"/>
    </source>
</evidence>
<dbReference type="InterPro" id="IPR044611">
    <property type="entry name" value="E3A/B/C-like"/>
</dbReference>
<dbReference type="InterPro" id="IPR000569">
    <property type="entry name" value="HECT_dom"/>
</dbReference>
<feature type="region of interest" description="Disordered" evidence="6">
    <location>
        <begin position="1"/>
        <end position="31"/>
    </location>
</feature>
<proteinExistence type="predicted"/>
<feature type="domain" description="HECT" evidence="7">
    <location>
        <begin position="955"/>
        <end position="1366"/>
    </location>
</feature>
<feature type="compositionally biased region" description="Polar residues" evidence="6">
    <location>
        <begin position="367"/>
        <end position="382"/>
    </location>
</feature>
<feature type="compositionally biased region" description="Basic and acidic residues" evidence="6">
    <location>
        <begin position="276"/>
        <end position="289"/>
    </location>
</feature>
<reference evidence="8 9" key="1">
    <citation type="submission" date="2016-06" db="EMBL/GenBank/DDBJ databases">
        <authorList>
            <person name="Kjaerup R.B."/>
            <person name="Dalgaard T.S."/>
            <person name="Juul-Madsen H.R."/>
        </authorList>
    </citation>
    <scope>NUCLEOTIDE SEQUENCE [LARGE SCALE GENOMIC DNA]</scope>
    <source>
        <strain evidence="8 9">Pb300</strain>
    </source>
</reference>